<name>A0AAD1XMF5_EUPCR</name>
<dbReference type="GO" id="GO:0070646">
    <property type="term" value="P:protein modification by small protein removal"/>
    <property type="evidence" value="ECO:0007669"/>
    <property type="project" value="TreeGrafter"/>
</dbReference>
<reference evidence="5" key="1">
    <citation type="submission" date="2023-07" db="EMBL/GenBank/DDBJ databases">
        <authorList>
            <consortium name="AG Swart"/>
            <person name="Singh M."/>
            <person name="Singh A."/>
            <person name="Seah K."/>
            <person name="Emmerich C."/>
        </authorList>
    </citation>
    <scope>NUCLEOTIDE SEQUENCE</scope>
    <source>
        <strain evidence="5">DP1</strain>
    </source>
</reference>
<accession>A0AAD1XMF5</accession>
<dbReference type="Pfam" id="PF00085">
    <property type="entry name" value="Thioredoxin"/>
    <property type="match status" value="1"/>
</dbReference>
<feature type="domain" description="PPPDE" evidence="4">
    <location>
        <begin position="1"/>
        <end position="130"/>
    </location>
</feature>
<keyword evidence="6" id="KW-1185">Reference proteome</keyword>
<dbReference type="SUPFAM" id="SSF52833">
    <property type="entry name" value="Thioredoxin-like"/>
    <property type="match status" value="1"/>
</dbReference>
<proteinExistence type="inferred from homology"/>
<sequence>MGLAKSLSMSLIGKQIDGIYHTGICVYGKEYFYGNGINCENEGATPFGTPTETIELGETELPQEMFHDFLQDISERFTFLTYNIATNNCNHFTNECSTFLVDKTIPDFALKQAEEFFETPLGQMVKPMVMAQQNALIQGASSMFDTGSAENENKTLNVNPEAVLNTFSQLQGETPVAADLSDSITAISDISLLQESIITTPCLVLYLWSSVNEECKDSNTKIGEIAEKFSNDETSQVTFFSVNTQQVVEVAYNFNVKTIPCTYVYQNGEVVLTQEKFDPEELEQKLTELKKE</sequence>
<dbReference type="PANTHER" id="PTHR12378">
    <property type="entry name" value="DESUMOYLATING ISOPEPTIDASE"/>
    <property type="match status" value="1"/>
</dbReference>
<keyword evidence="2" id="KW-0645">Protease</keyword>
<keyword evidence="3" id="KW-0378">Hydrolase</keyword>
<dbReference type="Gene3D" id="3.40.30.10">
    <property type="entry name" value="Glutaredoxin"/>
    <property type="match status" value="1"/>
</dbReference>
<organism evidence="5 6">
    <name type="scientific">Euplotes crassus</name>
    <dbReference type="NCBI Taxonomy" id="5936"/>
    <lineage>
        <taxon>Eukaryota</taxon>
        <taxon>Sar</taxon>
        <taxon>Alveolata</taxon>
        <taxon>Ciliophora</taxon>
        <taxon>Intramacronucleata</taxon>
        <taxon>Spirotrichea</taxon>
        <taxon>Hypotrichia</taxon>
        <taxon>Euplotida</taxon>
        <taxon>Euplotidae</taxon>
        <taxon>Moneuplotes</taxon>
    </lineage>
</organism>
<dbReference type="PROSITE" id="PS51858">
    <property type="entry name" value="PPPDE"/>
    <property type="match status" value="1"/>
</dbReference>
<dbReference type="InterPro" id="IPR008580">
    <property type="entry name" value="PPPDE_dom"/>
</dbReference>
<dbReference type="InterPro" id="IPR036249">
    <property type="entry name" value="Thioredoxin-like_sf"/>
</dbReference>
<evidence type="ECO:0000259" key="4">
    <source>
        <dbReference type="PROSITE" id="PS51858"/>
    </source>
</evidence>
<comment type="similarity">
    <text evidence="1">Belongs to the DeSI family.</text>
</comment>
<dbReference type="InterPro" id="IPR042266">
    <property type="entry name" value="PPPDE_sf"/>
</dbReference>
<dbReference type="InterPro" id="IPR013766">
    <property type="entry name" value="Thioredoxin_domain"/>
</dbReference>
<protein>
    <recommendedName>
        <fullName evidence="4">PPPDE domain-containing protein</fullName>
    </recommendedName>
</protein>
<dbReference type="PANTHER" id="PTHR12378:SF7">
    <property type="entry name" value="DESUMOYLATING ISOPEPTIDASE 1"/>
    <property type="match status" value="1"/>
</dbReference>
<evidence type="ECO:0000256" key="1">
    <source>
        <dbReference type="ARBA" id="ARBA00008140"/>
    </source>
</evidence>
<dbReference type="GO" id="GO:0006508">
    <property type="term" value="P:proteolysis"/>
    <property type="evidence" value="ECO:0007669"/>
    <property type="project" value="UniProtKB-KW"/>
</dbReference>
<evidence type="ECO:0000256" key="3">
    <source>
        <dbReference type="ARBA" id="ARBA00022801"/>
    </source>
</evidence>
<dbReference type="Proteomes" id="UP001295684">
    <property type="component" value="Unassembled WGS sequence"/>
</dbReference>
<dbReference type="AlphaFoldDB" id="A0AAD1XMF5"/>
<gene>
    <name evidence="5" type="ORF">ECRASSUSDP1_LOCUS16719</name>
</gene>
<dbReference type="SMART" id="SM01179">
    <property type="entry name" value="DUF862"/>
    <property type="match status" value="1"/>
</dbReference>
<dbReference type="GO" id="GO:0008233">
    <property type="term" value="F:peptidase activity"/>
    <property type="evidence" value="ECO:0007669"/>
    <property type="project" value="UniProtKB-KW"/>
</dbReference>
<evidence type="ECO:0000313" key="6">
    <source>
        <dbReference type="Proteomes" id="UP001295684"/>
    </source>
</evidence>
<evidence type="ECO:0000313" key="5">
    <source>
        <dbReference type="EMBL" id="CAI2375357.1"/>
    </source>
</evidence>
<dbReference type="Gene3D" id="3.90.1720.30">
    <property type="entry name" value="PPPDE domains"/>
    <property type="match status" value="1"/>
</dbReference>
<dbReference type="EMBL" id="CAMPGE010016824">
    <property type="protein sequence ID" value="CAI2375357.1"/>
    <property type="molecule type" value="Genomic_DNA"/>
</dbReference>
<evidence type="ECO:0000256" key="2">
    <source>
        <dbReference type="ARBA" id="ARBA00022670"/>
    </source>
</evidence>
<comment type="caution">
    <text evidence="5">The sequence shown here is derived from an EMBL/GenBank/DDBJ whole genome shotgun (WGS) entry which is preliminary data.</text>
</comment>
<dbReference type="CDD" id="cd02947">
    <property type="entry name" value="TRX_family"/>
    <property type="match status" value="1"/>
</dbReference>
<dbReference type="Pfam" id="PF05903">
    <property type="entry name" value="Peptidase_C97"/>
    <property type="match status" value="1"/>
</dbReference>